<dbReference type="KEGG" id="esj:SJ05684_c10220"/>
<reference evidence="1 2" key="1">
    <citation type="submission" date="2017-08" db="EMBL/GenBank/DDBJ databases">
        <title>Multipartite genome sequences of Sinorhizobium species nodulating soybeans.</title>
        <authorList>
            <person name="Tian C.F."/>
        </authorList>
    </citation>
    <scope>NUCLEOTIDE SEQUENCE [LARGE SCALE GENOMIC DNA]</scope>
    <source>
        <strain evidence="1 2">CCBAU 05684</strain>
    </source>
</reference>
<proteinExistence type="predicted"/>
<dbReference type="AlphaFoldDB" id="A0A249P977"/>
<dbReference type="OrthoDB" id="8281321at2"/>
<dbReference type="RefSeq" id="WP_050980183.1">
    <property type="nucleotide sequence ID" value="NZ_AJQT01000109.1"/>
</dbReference>
<protein>
    <submittedName>
        <fullName evidence="1">Uncharacterized protein</fullName>
    </submittedName>
</protein>
<evidence type="ECO:0000313" key="2">
    <source>
        <dbReference type="Proteomes" id="UP000217211"/>
    </source>
</evidence>
<dbReference type="Proteomes" id="UP000217211">
    <property type="component" value="Chromosome"/>
</dbReference>
<sequence>MGTMVTRYRVENAKGCVLTDEGFFTSERDDAAEFTDEDAAHEEASSFPGATVEEFRRYSDFADLIVRGARLDHREAIDEFNRRAG</sequence>
<dbReference type="EMBL" id="CP023067">
    <property type="protein sequence ID" value="ASY62480.1"/>
    <property type="molecule type" value="Genomic_DNA"/>
</dbReference>
<gene>
    <name evidence="1" type="ORF">SJ05684_c10220</name>
</gene>
<name>A0A249P977_9HYPH</name>
<keyword evidence="2" id="KW-1185">Reference proteome</keyword>
<organism evidence="1 2">
    <name type="scientific">Sinorhizobium sojae CCBAU 05684</name>
    <dbReference type="NCBI Taxonomy" id="716928"/>
    <lineage>
        <taxon>Bacteria</taxon>
        <taxon>Pseudomonadati</taxon>
        <taxon>Pseudomonadota</taxon>
        <taxon>Alphaproteobacteria</taxon>
        <taxon>Hyphomicrobiales</taxon>
        <taxon>Rhizobiaceae</taxon>
        <taxon>Sinorhizobium/Ensifer group</taxon>
        <taxon>Sinorhizobium</taxon>
    </lineage>
</organism>
<accession>A0A249P977</accession>
<dbReference type="STRING" id="716928.GCA_000261485_04788"/>
<evidence type="ECO:0000313" key="1">
    <source>
        <dbReference type="EMBL" id="ASY62480.1"/>
    </source>
</evidence>